<dbReference type="OrthoDB" id="7497539at2"/>
<dbReference type="Proteomes" id="UP000092377">
    <property type="component" value="Unassembled WGS sequence"/>
</dbReference>
<protein>
    <recommendedName>
        <fullName evidence="1">Baseplate protein J-like barrel domain-containing protein</fullName>
    </recommendedName>
</protein>
<dbReference type="PANTHER" id="PTHR37829">
    <property type="entry name" value="PHAGE-LIKE ELEMENT PBSX PROTEIN XKDT"/>
    <property type="match status" value="1"/>
</dbReference>
<dbReference type="RefSeq" id="WP_067399746.1">
    <property type="nucleotide sequence ID" value="NZ_LZEY01000005.1"/>
</dbReference>
<comment type="caution">
    <text evidence="2">The sequence shown here is derived from an EMBL/GenBank/DDBJ whole genome shotgun (WGS) entry which is preliminary data.</text>
</comment>
<dbReference type="InterPro" id="IPR006949">
    <property type="entry name" value="Barrel_Baseplate_J-like"/>
</dbReference>
<organism evidence="2 3">
    <name type="scientific">Morganella psychrotolerans</name>
    <dbReference type="NCBI Taxonomy" id="368603"/>
    <lineage>
        <taxon>Bacteria</taxon>
        <taxon>Pseudomonadati</taxon>
        <taxon>Pseudomonadota</taxon>
        <taxon>Gammaproteobacteria</taxon>
        <taxon>Enterobacterales</taxon>
        <taxon>Morganellaceae</taxon>
        <taxon>Morganella</taxon>
    </lineage>
</organism>
<dbReference type="Pfam" id="PF04865">
    <property type="entry name" value="Baseplate_J"/>
    <property type="match status" value="1"/>
</dbReference>
<reference evidence="3" key="1">
    <citation type="submission" date="2016-06" db="EMBL/GenBank/DDBJ databases">
        <authorList>
            <person name="Butler K."/>
        </authorList>
    </citation>
    <scope>NUCLEOTIDE SEQUENCE [LARGE SCALE GENOMIC DNA]</scope>
    <source>
        <strain evidence="3">GCSL-Mp20</strain>
    </source>
</reference>
<sequence length="396" mass="43381">MIPPVEITPKGILAPTTQEVTAGLWQLMRGVFGDNVNTDEDTPQGQLVTTLTAIITDERNFMIGLLNSFDPRYASGTMQDAIGYIYFLQRKQATRSVAELTFTGLSGMTVPAGFEVQDEQGRTWFTNAEDTIKSTGTVIVNASCADTGSNDAPAGTINRITRNITGVDSVDNEKAAIPGRNAESRQEFEFRRQKSVAINGKNTNQATYGAVSNIRNVIDCYVIDNPSDATVTVGKTDYPIIRNSIAVSVVGGDDDEIAKMILTKAGSGCSFVGNTEVTYEDKENFPYMPPTYKVKFIRPEHIPVEFVVTFEDKLLLTYQEKESVKSAILEEFKSGRGKGQIARRLIASDYICTVAQSVANRLLSVQVSRKDGQAGNYTDFGIDEFPVLSPDDIRIE</sequence>
<evidence type="ECO:0000313" key="2">
    <source>
        <dbReference type="EMBL" id="OBU12520.1"/>
    </source>
</evidence>
<dbReference type="EMBL" id="LZEY01000005">
    <property type="protein sequence ID" value="OBU12520.1"/>
    <property type="molecule type" value="Genomic_DNA"/>
</dbReference>
<keyword evidence="3" id="KW-1185">Reference proteome</keyword>
<gene>
    <name evidence="2" type="ORF">AYY18_15410</name>
</gene>
<evidence type="ECO:0000259" key="1">
    <source>
        <dbReference type="Pfam" id="PF04865"/>
    </source>
</evidence>
<dbReference type="InterPro" id="IPR052399">
    <property type="entry name" value="Phage_Baseplate_Assmbl_Protein"/>
</dbReference>
<accession>A0A1B8HSV8</accession>
<dbReference type="AlphaFoldDB" id="A0A1B8HSV8"/>
<feature type="domain" description="Baseplate protein J-like barrel" evidence="1">
    <location>
        <begin position="100"/>
        <end position="178"/>
    </location>
</feature>
<name>A0A1B8HSV8_9GAMM</name>
<evidence type="ECO:0000313" key="3">
    <source>
        <dbReference type="Proteomes" id="UP000092377"/>
    </source>
</evidence>
<dbReference type="PANTHER" id="PTHR37829:SF3">
    <property type="entry name" value="PROTEIN JAYE-RELATED"/>
    <property type="match status" value="1"/>
</dbReference>
<proteinExistence type="predicted"/>